<proteinExistence type="predicted"/>
<dbReference type="GO" id="GO:0009507">
    <property type="term" value="C:chloroplast"/>
    <property type="evidence" value="ECO:0007669"/>
    <property type="project" value="TreeGrafter"/>
</dbReference>
<dbReference type="Gene3D" id="3.40.50.300">
    <property type="entry name" value="P-loop containing nucleotide triphosphate hydrolases"/>
    <property type="match status" value="2"/>
</dbReference>
<dbReference type="Pfam" id="PF01926">
    <property type="entry name" value="MMR_HSR1"/>
    <property type="match status" value="1"/>
</dbReference>
<dbReference type="AlphaFoldDB" id="A0AAV0QMH4"/>
<dbReference type="PANTHER" id="PTHR43834">
    <property type="entry name" value="GTPASE DER"/>
    <property type="match status" value="1"/>
</dbReference>
<evidence type="ECO:0000313" key="4">
    <source>
        <dbReference type="Proteomes" id="UP001154282"/>
    </source>
</evidence>
<evidence type="ECO:0000259" key="2">
    <source>
        <dbReference type="Pfam" id="PF01926"/>
    </source>
</evidence>
<dbReference type="GO" id="GO:0005525">
    <property type="term" value="F:GTP binding"/>
    <property type="evidence" value="ECO:0007669"/>
    <property type="project" value="InterPro"/>
</dbReference>
<protein>
    <recommendedName>
        <fullName evidence="2">G domain-containing protein</fullName>
    </recommendedName>
</protein>
<dbReference type="Proteomes" id="UP001154282">
    <property type="component" value="Unassembled WGS sequence"/>
</dbReference>
<dbReference type="SUPFAM" id="SSF52540">
    <property type="entry name" value="P-loop containing nucleoside triphosphate hydrolases"/>
    <property type="match status" value="1"/>
</dbReference>
<feature type="domain" description="G" evidence="2">
    <location>
        <begin position="184"/>
        <end position="315"/>
    </location>
</feature>
<accession>A0AAV0QMH4</accession>
<gene>
    <name evidence="3" type="ORF">LITE_LOCUS43923</name>
</gene>
<dbReference type="InterPro" id="IPR027417">
    <property type="entry name" value="P-loop_NTPase"/>
</dbReference>
<feature type="region of interest" description="Disordered" evidence="1">
    <location>
        <begin position="1"/>
        <end position="46"/>
    </location>
</feature>
<organism evidence="3 4">
    <name type="scientific">Linum tenue</name>
    <dbReference type="NCBI Taxonomy" id="586396"/>
    <lineage>
        <taxon>Eukaryota</taxon>
        <taxon>Viridiplantae</taxon>
        <taxon>Streptophyta</taxon>
        <taxon>Embryophyta</taxon>
        <taxon>Tracheophyta</taxon>
        <taxon>Spermatophyta</taxon>
        <taxon>Magnoliopsida</taxon>
        <taxon>eudicotyledons</taxon>
        <taxon>Gunneridae</taxon>
        <taxon>Pentapetalae</taxon>
        <taxon>rosids</taxon>
        <taxon>fabids</taxon>
        <taxon>Malpighiales</taxon>
        <taxon>Linaceae</taxon>
        <taxon>Linum</taxon>
    </lineage>
</organism>
<sequence length="422" mass="46707">MSNTTSRREESLGRAAHRKEVAARTAKTPRANGEDGEDSPKPPPLPQLHYRSLLRRFCIVSSLCKLSIPFVSHAKASYFPLQLIHSSSPLPRLILCKSSLDDDQEEIPEADTEVDLEFDESDGEDYEFDVDEFEQEAKVAVREYSSSLSRELIIDDEADTRKESRKQRRRKLTVKEIPDHFLSKVAIVGRPNVGKSALFNRLVGENKAIVVDEPGVTRDRLYGRSFWGDHEFMVVDTGGVITVSKPKNEVMDELAITTTIGMEGIPLASREAAVARMPSMIEKLATAAVEESSAIIFLVDGQAGLTVADVEIGTIINFHPTLCSSLCFSSGHGKRAVVASSGSTTEALSVNRAFRTIRRSDVVALVIEAMACITEQDFKIAERIEKEGKGFLIVVNKWDTIPNKNQKTAVYYKQDVLDSQSS</sequence>
<comment type="caution">
    <text evidence="3">The sequence shown here is derived from an EMBL/GenBank/DDBJ whole genome shotgun (WGS) entry which is preliminary data.</text>
</comment>
<name>A0AAV0QMH4_9ROSI</name>
<feature type="compositionally biased region" description="Basic and acidic residues" evidence="1">
    <location>
        <begin position="1"/>
        <end position="22"/>
    </location>
</feature>
<evidence type="ECO:0000256" key="1">
    <source>
        <dbReference type="SAM" id="MobiDB-lite"/>
    </source>
</evidence>
<evidence type="ECO:0000313" key="3">
    <source>
        <dbReference type="EMBL" id="CAI0546334.1"/>
    </source>
</evidence>
<dbReference type="EMBL" id="CAMGYJ010000009">
    <property type="protein sequence ID" value="CAI0546334.1"/>
    <property type="molecule type" value="Genomic_DNA"/>
</dbReference>
<dbReference type="PANTHER" id="PTHR43834:SF2">
    <property type="entry name" value="GTPASE DER"/>
    <property type="match status" value="1"/>
</dbReference>
<reference evidence="3" key="1">
    <citation type="submission" date="2022-08" db="EMBL/GenBank/DDBJ databases">
        <authorList>
            <person name="Gutierrez-Valencia J."/>
        </authorList>
    </citation>
    <scope>NUCLEOTIDE SEQUENCE</scope>
</reference>
<keyword evidence="4" id="KW-1185">Reference proteome</keyword>
<dbReference type="InterPro" id="IPR006073">
    <property type="entry name" value="GTP-bd"/>
</dbReference>